<sequence length="519" mass="59283">MQLCVVMQYSRKDEASYLLFENFILSLPQRLTPKAKKADDSPFLKIAVILIVTAKGANLEARGWVRESFTWFNSGFEKDKTDYLFTGRVRDKSSNKNIEMTNSSEEQQTSSPAETTVEVVIQPATPELNVEPEQVPHVITTQPLPPMPEHDESVAVVMWEATVTGRRLIDEMINLGSFYIAQEEKAEGHDFNEYVMPYGKLPLNVIRNYNLRIVDTGRYRMLKEIRNNKMLKSKSEVAACNDFASWLIKLQKDNFPDKKIILVFFEPRHSKILQLFQALERFRLLDDVNKILLGCVNGWDLLRQQVHDLRDEHRMVLKALADHHLGADTPLESAVQRAQALHKILRKVHGGRINTGVLKENLISCEHLLEQVKKIKEELIKEAQWRPVFADMFRQGIKPRRRAGFLRHLLVESGITYAGVTETFKEKKDDGVIEIVKEKIKGKNEADVDEVIKLLNQHLANPDKPIRRGSGRRAPRTRSLCAVTELDKQPPSKTEEENNNDPAKVISVVVATPTVLSEV</sequence>
<dbReference type="Pfam" id="PF18609">
    <property type="entry name" value="SAM_Exu"/>
    <property type="match status" value="1"/>
</dbReference>
<dbReference type="AlphaFoldDB" id="A0A164T201"/>
<dbReference type="GO" id="GO:0045450">
    <property type="term" value="P:bicoid mRNA localization"/>
    <property type="evidence" value="ECO:0007669"/>
    <property type="project" value="InterPro"/>
</dbReference>
<dbReference type="GO" id="GO:0003723">
    <property type="term" value="F:RNA binding"/>
    <property type="evidence" value="ECO:0007669"/>
    <property type="project" value="InterPro"/>
</dbReference>
<organism evidence="4 5">
    <name type="scientific">Daphnia magna</name>
    <dbReference type="NCBI Taxonomy" id="35525"/>
    <lineage>
        <taxon>Eukaryota</taxon>
        <taxon>Metazoa</taxon>
        <taxon>Ecdysozoa</taxon>
        <taxon>Arthropoda</taxon>
        <taxon>Crustacea</taxon>
        <taxon>Branchiopoda</taxon>
        <taxon>Diplostraca</taxon>
        <taxon>Cladocera</taxon>
        <taxon>Anomopoda</taxon>
        <taxon>Daphniidae</taxon>
        <taxon>Daphnia</taxon>
    </lineage>
</organism>
<evidence type="ECO:0000259" key="2">
    <source>
        <dbReference type="Pfam" id="PF18609"/>
    </source>
</evidence>
<dbReference type="InterPro" id="IPR040941">
    <property type="entry name" value="SAM_Exu"/>
</dbReference>
<gene>
    <name evidence="4" type="ORF">APZ42_025428</name>
</gene>
<feature type="domain" description="Exuperantia SAM-like" evidence="2">
    <location>
        <begin position="386"/>
        <end position="458"/>
    </location>
</feature>
<dbReference type="Proteomes" id="UP000076858">
    <property type="component" value="Unassembled WGS sequence"/>
</dbReference>
<dbReference type="InterPro" id="IPR054362">
    <property type="entry name" value="Exu_RNase_H-like"/>
</dbReference>
<dbReference type="Pfam" id="PF22123">
    <property type="entry name" value="Exu_RNase_H_like"/>
    <property type="match status" value="1"/>
</dbReference>
<accession>A0A164T201</accession>
<dbReference type="PANTHER" id="PTHR12384:SF2">
    <property type="entry name" value="MATERNAL PROTEIN EXUPERANTIA"/>
    <property type="match status" value="1"/>
</dbReference>
<evidence type="ECO:0000259" key="3">
    <source>
        <dbReference type="Pfam" id="PF22123"/>
    </source>
</evidence>
<feature type="region of interest" description="Disordered" evidence="1">
    <location>
        <begin position="95"/>
        <end position="114"/>
    </location>
</feature>
<protein>
    <submittedName>
        <fullName evidence="4">Uncharacterized protein</fullName>
    </submittedName>
</protein>
<dbReference type="OrthoDB" id="6347593at2759"/>
<dbReference type="PANTHER" id="PTHR12384">
    <property type="entry name" value="MATERNAL PROTEIN EXUPERANTIA"/>
    <property type="match status" value="1"/>
</dbReference>
<comment type="caution">
    <text evidence="4">The sequence shown here is derived from an EMBL/GenBank/DDBJ whole genome shotgun (WGS) entry which is preliminary data.</text>
</comment>
<name>A0A164T201_9CRUS</name>
<evidence type="ECO:0000256" key="1">
    <source>
        <dbReference type="SAM" id="MobiDB-lite"/>
    </source>
</evidence>
<evidence type="ECO:0000313" key="4">
    <source>
        <dbReference type="EMBL" id="KZS10142.1"/>
    </source>
</evidence>
<reference evidence="4 5" key="1">
    <citation type="submission" date="2016-03" db="EMBL/GenBank/DDBJ databases">
        <title>EvidentialGene: Evidence-directed Construction of Genes on Genomes.</title>
        <authorList>
            <person name="Gilbert D.G."/>
            <person name="Choi J.-H."/>
            <person name="Mockaitis K."/>
            <person name="Colbourne J."/>
            <person name="Pfrender M."/>
        </authorList>
    </citation>
    <scope>NUCLEOTIDE SEQUENCE [LARGE SCALE GENOMIC DNA]</scope>
    <source>
        <strain evidence="4 5">Xinb3</strain>
        <tissue evidence="4">Complete organism</tissue>
    </source>
</reference>
<dbReference type="STRING" id="35525.A0A164T201"/>
<evidence type="ECO:0000313" key="5">
    <source>
        <dbReference type="Proteomes" id="UP000076858"/>
    </source>
</evidence>
<keyword evidence="5" id="KW-1185">Reference proteome</keyword>
<dbReference type="GO" id="GO:0042803">
    <property type="term" value="F:protein homodimerization activity"/>
    <property type="evidence" value="ECO:0007669"/>
    <property type="project" value="InterPro"/>
</dbReference>
<feature type="domain" description="Exuperantia RNAse H-like" evidence="3">
    <location>
        <begin position="156"/>
        <end position="308"/>
    </location>
</feature>
<dbReference type="InterPro" id="IPR037998">
    <property type="entry name" value="Exu"/>
</dbReference>
<proteinExistence type="predicted"/>
<dbReference type="EMBL" id="LRGB01001877">
    <property type="protein sequence ID" value="KZS10142.1"/>
    <property type="molecule type" value="Genomic_DNA"/>
</dbReference>